<protein>
    <recommendedName>
        <fullName evidence="4">HMG box domain-containing protein</fullName>
    </recommendedName>
</protein>
<comment type="caution">
    <text evidence="2">The sequence shown here is derived from an EMBL/GenBank/DDBJ whole genome shotgun (WGS) entry which is preliminary data.</text>
</comment>
<organism evidence="2 3">
    <name type="scientific">Cyclotella atomus</name>
    <dbReference type="NCBI Taxonomy" id="382360"/>
    <lineage>
        <taxon>Eukaryota</taxon>
        <taxon>Sar</taxon>
        <taxon>Stramenopiles</taxon>
        <taxon>Ochrophyta</taxon>
        <taxon>Bacillariophyta</taxon>
        <taxon>Coscinodiscophyceae</taxon>
        <taxon>Thalassiosirophycidae</taxon>
        <taxon>Stephanodiscales</taxon>
        <taxon>Stephanodiscaceae</taxon>
        <taxon>Cyclotella</taxon>
    </lineage>
</organism>
<feature type="region of interest" description="Disordered" evidence="1">
    <location>
        <begin position="141"/>
        <end position="169"/>
    </location>
</feature>
<reference evidence="2 3" key="1">
    <citation type="submission" date="2024-10" db="EMBL/GenBank/DDBJ databases">
        <title>Updated reference genomes for cyclostephanoid diatoms.</title>
        <authorList>
            <person name="Roberts W.R."/>
            <person name="Alverson A.J."/>
        </authorList>
    </citation>
    <scope>NUCLEOTIDE SEQUENCE [LARGE SCALE GENOMIC DNA]</scope>
    <source>
        <strain evidence="2 3">AJA010-31</strain>
    </source>
</reference>
<sequence length="294" mass="33118">MKTQSKPSPKKSKRPLTAYNLFYRFKRAKILQACSVGAMDRNSTRELIAAAPGLEDLTPPQLRAIRPKDAYAISRGFIREELQGNLLPFEGKRSHRKTHGAMSFLEMGQMMCDQWKLVDSSIKAIFEELADEGKQMYREQTSIAKQEWRDSTGAVTSNPPALPPLSNVIASSPSPARYSNDSLLHSFDGNHASSWPTYSPSSSKQDINIVSPTPSPRVYSPHDSQDYELKSNTENHQDFEDQDDFCDFIDKNVHLVDIDEEDSLDFHDDIFTTSSSLRDAIDDDAIIQHCALPF</sequence>
<evidence type="ECO:0000256" key="1">
    <source>
        <dbReference type="SAM" id="MobiDB-lite"/>
    </source>
</evidence>
<proteinExistence type="predicted"/>
<keyword evidence="3" id="KW-1185">Reference proteome</keyword>
<evidence type="ECO:0008006" key="4">
    <source>
        <dbReference type="Google" id="ProtNLM"/>
    </source>
</evidence>
<feature type="region of interest" description="Disordered" evidence="1">
    <location>
        <begin position="194"/>
        <end position="228"/>
    </location>
</feature>
<evidence type="ECO:0000313" key="2">
    <source>
        <dbReference type="EMBL" id="KAL3800222.1"/>
    </source>
</evidence>
<feature type="compositionally biased region" description="Low complexity" evidence="1">
    <location>
        <begin position="194"/>
        <end position="203"/>
    </location>
</feature>
<evidence type="ECO:0000313" key="3">
    <source>
        <dbReference type="Proteomes" id="UP001530400"/>
    </source>
</evidence>
<gene>
    <name evidence="2" type="ORF">ACHAWO_005689</name>
</gene>
<name>A0ABD3QJ99_9STRA</name>
<dbReference type="Proteomes" id="UP001530400">
    <property type="component" value="Unassembled WGS sequence"/>
</dbReference>
<dbReference type="InterPro" id="IPR036910">
    <property type="entry name" value="HMG_box_dom_sf"/>
</dbReference>
<dbReference type="AlphaFoldDB" id="A0ABD3QJ99"/>
<dbReference type="EMBL" id="JALLPJ020000165">
    <property type="protein sequence ID" value="KAL3800222.1"/>
    <property type="molecule type" value="Genomic_DNA"/>
</dbReference>
<dbReference type="SUPFAM" id="SSF47095">
    <property type="entry name" value="HMG-box"/>
    <property type="match status" value="1"/>
</dbReference>
<accession>A0ABD3QJ99</accession>
<dbReference type="Gene3D" id="1.10.30.10">
    <property type="entry name" value="High mobility group box domain"/>
    <property type="match status" value="1"/>
</dbReference>